<dbReference type="InterPro" id="IPR027417">
    <property type="entry name" value="P-loop_NTPase"/>
</dbReference>
<dbReference type="EC" id="7.6.2.9" evidence="4"/>
<dbReference type="EMBL" id="PTIS01000014">
    <property type="protein sequence ID" value="PPK46977.1"/>
    <property type="molecule type" value="Genomic_DNA"/>
</dbReference>
<dbReference type="GO" id="GO:0016887">
    <property type="term" value="F:ATP hydrolysis activity"/>
    <property type="evidence" value="ECO:0007669"/>
    <property type="project" value="InterPro"/>
</dbReference>
<dbReference type="AlphaFoldDB" id="A0A2S6FWC3"/>
<protein>
    <recommendedName>
        <fullName evidence="4">ABC-type quaternary amine transporter</fullName>
        <ecNumber evidence="4">7.6.2.9</ecNumber>
    </recommendedName>
</protein>
<dbReference type="GO" id="GO:0005524">
    <property type="term" value="F:ATP binding"/>
    <property type="evidence" value="ECO:0007669"/>
    <property type="project" value="UniProtKB-KW"/>
</dbReference>
<name>A0A2S6FWC3_9CLOT</name>
<evidence type="ECO:0000313" key="6">
    <source>
        <dbReference type="EMBL" id="PPK46977.1"/>
    </source>
</evidence>
<comment type="caution">
    <text evidence="6">The sequence shown here is derived from an EMBL/GenBank/DDBJ whole genome shotgun (WGS) entry which is preliminary data.</text>
</comment>
<dbReference type="PANTHER" id="PTHR42781:SF4">
    <property type="entry name" value="SPERMIDINE_PUTRESCINE IMPORT ATP-BINDING PROTEIN POTA"/>
    <property type="match status" value="1"/>
</dbReference>
<dbReference type="PANTHER" id="PTHR42781">
    <property type="entry name" value="SPERMIDINE/PUTRESCINE IMPORT ATP-BINDING PROTEIN POTA"/>
    <property type="match status" value="1"/>
</dbReference>
<organism evidence="6 7">
    <name type="scientific">Clostridium algidicarnis DSM 15099</name>
    <dbReference type="NCBI Taxonomy" id="1121295"/>
    <lineage>
        <taxon>Bacteria</taxon>
        <taxon>Bacillati</taxon>
        <taxon>Bacillota</taxon>
        <taxon>Clostridia</taxon>
        <taxon>Eubacteriales</taxon>
        <taxon>Clostridiaceae</taxon>
        <taxon>Clostridium</taxon>
    </lineage>
</organism>
<evidence type="ECO:0000313" key="7">
    <source>
        <dbReference type="Proteomes" id="UP000239863"/>
    </source>
</evidence>
<dbReference type="OrthoDB" id="9802264at2"/>
<dbReference type="RefSeq" id="WP_104410319.1">
    <property type="nucleotide sequence ID" value="NZ_PTIS01000014.1"/>
</dbReference>
<accession>A0A2S6FWC3</accession>
<dbReference type="Proteomes" id="UP000239863">
    <property type="component" value="Unassembled WGS sequence"/>
</dbReference>
<dbReference type="SUPFAM" id="SSF52540">
    <property type="entry name" value="P-loop containing nucleoside triphosphate hydrolases"/>
    <property type="match status" value="1"/>
</dbReference>
<dbReference type="PROSITE" id="PS00211">
    <property type="entry name" value="ABC_TRANSPORTER_1"/>
    <property type="match status" value="1"/>
</dbReference>
<feature type="domain" description="ABC transporter" evidence="5">
    <location>
        <begin position="3"/>
        <end position="233"/>
    </location>
</feature>
<dbReference type="InterPro" id="IPR003439">
    <property type="entry name" value="ABC_transporter-like_ATP-bd"/>
</dbReference>
<dbReference type="PROSITE" id="PS50893">
    <property type="entry name" value="ABC_TRANSPORTER_2"/>
    <property type="match status" value="1"/>
</dbReference>
<evidence type="ECO:0000256" key="3">
    <source>
        <dbReference type="ARBA" id="ARBA00022840"/>
    </source>
</evidence>
<dbReference type="InterPro" id="IPR017871">
    <property type="entry name" value="ABC_transporter-like_CS"/>
</dbReference>
<dbReference type="SMART" id="SM00382">
    <property type="entry name" value="AAA"/>
    <property type="match status" value="1"/>
</dbReference>
<sequence length="340" mass="38257">MYLQLKGLTKEFDKKKAVDNLSLTIEKGEILCLLGPSGCGKTTTLKMIGGFLKPDFGSIIIEDEDITKLPPELRPVSTVFQSYALFPHLTVIENVIYGLKFKGYKRKDALKKGNEYLDLVGLLEYKTRKIHELSGGQQQRVALARSLIVNPKVLLLDEPLSNLDAKLRIRMREEIKEIQKKFNTTMVFVTHDQEEALNMADKIAVMNEGLLQQIGTPEEIYNNPKNDFVLNFIGTANIIYENGIKKFIRPENISIIKSISSSISSQSSTNNVNSPKVLDSVQSIEAVILNKTFSGSFYMYTVKTKDNTFEVKSDTLTSYNIGERVYIEMLEIGSTPEVLP</sequence>
<dbReference type="GO" id="GO:0015418">
    <property type="term" value="F:ABC-type quaternary ammonium compound transporting activity"/>
    <property type="evidence" value="ECO:0007669"/>
    <property type="project" value="UniProtKB-EC"/>
</dbReference>
<evidence type="ECO:0000256" key="2">
    <source>
        <dbReference type="ARBA" id="ARBA00022741"/>
    </source>
</evidence>
<dbReference type="InterPro" id="IPR003593">
    <property type="entry name" value="AAA+_ATPase"/>
</dbReference>
<dbReference type="Pfam" id="PF00005">
    <property type="entry name" value="ABC_tran"/>
    <property type="match status" value="1"/>
</dbReference>
<dbReference type="FunFam" id="3.40.50.300:FF:000425">
    <property type="entry name" value="Probable ABC transporter, ATP-binding subunit"/>
    <property type="match status" value="1"/>
</dbReference>
<reference evidence="6 7" key="1">
    <citation type="submission" date="2018-02" db="EMBL/GenBank/DDBJ databases">
        <title>Genomic Encyclopedia of Archaeal and Bacterial Type Strains, Phase II (KMG-II): from individual species to whole genera.</title>
        <authorList>
            <person name="Goeker M."/>
        </authorList>
    </citation>
    <scope>NUCLEOTIDE SEQUENCE [LARGE SCALE GENOMIC DNA]</scope>
    <source>
        <strain evidence="6 7">DSM 15099</strain>
    </source>
</reference>
<evidence type="ECO:0000256" key="1">
    <source>
        <dbReference type="ARBA" id="ARBA00022448"/>
    </source>
</evidence>
<gene>
    <name evidence="6" type="ORF">BD821_11417</name>
</gene>
<proteinExistence type="predicted"/>
<dbReference type="Gene3D" id="3.40.50.300">
    <property type="entry name" value="P-loop containing nucleotide triphosphate hydrolases"/>
    <property type="match status" value="1"/>
</dbReference>
<keyword evidence="1" id="KW-0813">Transport</keyword>
<dbReference type="STRING" id="37659.GCA_000703125_01341"/>
<keyword evidence="3 6" id="KW-0067">ATP-binding</keyword>
<keyword evidence="2" id="KW-0547">Nucleotide-binding</keyword>
<evidence type="ECO:0000256" key="4">
    <source>
        <dbReference type="ARBA" id="ARBA00066388"/>
    </source>
</evidence>
<dbReference type="InterPro" id="IPR050093">
    <property type="entry name" value="ABC_SmlMolc_Importer"/>
</dbReference>
<evidence type="ECO:0000259" key="5">
    <source>
        <dbReference type="PROSITE" id="PS50893"/>
    </source>
</evidence>